<protein>
    <submittedName>
        <fullName evidence="2">Uncharacterized protein</fullName>
    </submittedName>
</protein>
<keyword evidence="3" id="KW-1185">Reference proteome</keyword>
<name>A0A0S4IJK8_BODSA</name>
<reference evidence="3" key="1">
    <citation type="submission" date="2015-09" db="EMBL/GenBank/DDBJ databases">
        <authorList>
            <consortium name="Pathogen Informatics"/>
        </authorList>
    </citation>
    <scope>NUCLEOTIDE SEQUENCE [LARGE SCALE GENOMIC DNA]</scope>
    <source>
        <strain evidence="3">Lake Konstanz</strain>
    </source>
</reference>
<proteinExistence type="predicted"/>
<dbReference type="AlphaFoldDB" id="A0A0S4IJK8"/>
<evidence type="ECO:0000256" key="1">
    <source>
        <dbReference type="SAM" id="MobiDB-lite"/>
    </source>
</evidence>
<dbReference type="Proteomes" id="UP000051952">
    <property type="component" value="Unassembled WGS sequence"/>
</dbReference>
<dbReference type="VEuPathDB" id="TriTrypDB:BSAL_57095"/>
<dbReference type="EMBL" id="CYKH01000208">
    <property type="protein sequence ID" value="CUE88947.1"/>
    <property type="molecule type" value="Genomic_DNA"/>
</dbReference>
<evidence type="ECO:0000313" key="2">
    <source>
        <dbReference type="EMBL" id="CUE88947.1"/>
    </source>
</evidence>
<evidence type="ECO:0000313" key="3">
    <source>
        <dbReference type="Proteomes" id="UP000051952"/>
    </source>
</evidence>
<sequence length="136" mass="14731">NTEHSKLTLDAEKLHRHFISVTQQAHNVCGQDVSGTQEQQSRDKGIALGDILRPPFKSALEGLGIVQHSWRTPALVAAAASRKRGRTQGDSSLSQTKQENTEDNAVVKDEQNDTASHRFVAPSPTSFGSITSSNPD</sequence>
<accession>A0A0S4IJK8</accession>
<feature type="compositionally biased region" description="Polar residues" evidence="1">
    <location>
        <begin position="123"/>
        <end position="136"/>
    </location>
</feature>
<feature type="compositionally biased region" description="Polar residues" evidence="1">
    <location>
        <begin position="88"/>
        <end position="98"/>
    </location>
</feature>
<feature type="non-terminal residue" evidence="2">
    <location>
        <position position="1"/>
    </location>
</feature>
<organism evidence="2 3">
    <name type="scientific">Bodo saltans</name>
    <name type="common">Flagellated protozoan</name>
    <dbReference type="NCBI Taxonomy" id="75058"/>
    <lineage>
        <taxon>Eukaryota</taxon>
        <taxon>Discoba</taxon>
        <taxon>Euglenozoa</taxon>
        <taxon>Kinetoplastea</taxon>
        <taxon>Metakinetoplastina</taxon>
        <taxon>Eubodonida</taxon>
        <taxon>Bodonidae</taxon>
        <taxon>Bodo</taxon>
    </lineage>
</organism>
<feature type="region of interest" description="Disordered" evidence="1">
    <location>
        <begin position="80"/>
        <end position="136"/>
    </location>
</feature>
<gene>
    <name evidence="2" type="ORF">BSAL_57095</name>
</gene>
<feature type="non-terminal residue" evidence="2">
    <location>
        <position position="136"/>
    </location>
</feature>